<evidence type="ECO:0000256" key="2">
    <source>
        <dbReference type="ARBA" id="ARBA00023002"/>
    </source>
</evidence>
<dbReference type="InterPro" id="IPR020904">
    <property type="entry name" value="Sc_DH/Rdtase_CS"/>
</dbReference>
<dbReference type="Proteomes" id="UP001320119">
    <property type="component" value="Chromosome"/>
</dbReference>
<name>A0AAN1WGI1_9GAMM</name>
<evidence type="ECO:0000313" key="4">
    <source>
        <dbReference type="Proteomes" id="UP001320119"/>
    </source>
</evidence>
<evidence type="ECO:0000256" key="1">
    <source>
        <dbReference type="ARBA" id="ARBA00006484"/>
    </source>
</evidence>
<dbReference type="InterPro" id="IPR036291">
    <property type="entry name" value="NAD(P)-bd_dom_sf"/>
</dbReference>
<dbReference type="PANTHER" id="PTHR44196:SF1">
    <property type="entry name" value="DEHYDROGENASE_REDUCTASE SDR FAMILY MEMBER 7B"/>
    <property type="match status" value="1"/>
</dbReference>
<sequence length="243" mass="26676">MELSNKRIVITGGTAGIGLEMVKQLCRNNEVIVIARDESKLKALAQTLVSVRTFQADLSNMAEVASVAQSVTRQFESIDILICNAAVQYTPMLLDDDFRPENIQREVNLNFTGIGYLVHGLLPSLHKDTPSSILLINSALALTSKKTSAVYCGTKAALNGFAQSLRYQLENTNIMVQQAFLPLVDTAMTQGRGKHKMSANKAAEQILRGLALAVVDNDIGKVRWLRLLLRLAPSFAQRILKHS</sequence>
<accession>A0AAN1WGI1</accession>
<organism evidence="3 4">
    <name type="scientific">Marinagarivorans cellulosilyticus</name>
    <dbReference type="NCBI Taxonomy" id="2721545"/>
    <lineage>
        <taxon>Bacteria</taxon>
        <taxon>Pseudomonadati</taxon>
        <taxon>Pseudomonadota</taxon>
        <taxon>Gammaproteobacteria</taxon>
        <taxon>Cellvibrionales</taxon>
        <taxon>Cellvibrionaceae</taxon>
        <taxon>Marinagarivorans</taxon>
    </lineage>
</organism>
<dbReference type="GO" id="GO:0016491">
    <property type="term" value="F:oxidoreductase activity"/>
    <property type="evidence" value="ECO:0007669"/>
    <property type="project" value="UniProtKB-KW"/>
</dbReference>
<dbReference type="GO" id="GO:0016020">
    <property type="term" value="C:membrane"/>
    <property type="evidence" value="ECO:0007669"/>
    <property type="project" value="TreeGrafter"/>
</dbReference>
<dbReference type="Pfam" id="PF00106">
    <property type="entry name" value="adh_short"/>
    <property type="match status" value="1"/>
</dbReference>
<comment type="similarity">
    <text evidence="1">Belongs to the short-chain dehydrogenases/reductases (SDR) family.</text>
</comment>
<dbReference type="RefSeq" id="WP_236986590.1">
    <property type="nucleotide sequence ID" value="NZ_AP023086.1"/>
</dbReference>
<reference evidence="3 4" key="1">
    <citation type="journal article" date="2022" name="IScience">
        <title>An ultrasensitive nanofiber-based assay for enzymatic hydrolysis and deep-sea microbial degradation of cellulose.</title>
        <authorList>
            <person name="Tsudome M."/>
            <person name="Tachioka M."/>
            <person name="Miyazaki M."/>
            <person name="Uchimura K."/>
            <person name="Tsuda M."/>
            <person name="Takaki Y."/>
            <person name="Deguchi S."/>
        </authorList>
    </citation>
    <scope>NUCLEOTIDE SEQUENCE [LARGE SCALE GENOMIC DNA]</scope>
    <source>
        <strain evidence="3 4">GE09</strain>
    </source>
</reference>
<keyword evidence="4" id="KW-1185">Reference proteome</keyword>
<dbReference type="EMBL" id="AP023086">
    <property type="protein sequence ID" value="BCD97115.1"/>
    <property type="molecule type" value="Genomic_DNA"/>
</dbReference>
<dbReference type="AlphaFoldDB" id="A0AAN1WGI1"/>
<dbReference type="PRINTS" id="PR00081">
    <property type="entry name" value="GDHRDH"/>
</dbReference>
<evidence type="ECO:0008006" key="5">
    <source>
        <dbReference type="Google" id="ProtNLM"/>
    </source>
</evidence>
<evidence type="ECO:0000313" key="3">
    <source>
        <dbReference type="EMBL" id="BCD97115.1"/>
    </source>
</evidence>
<dbReference type="InterPro" id="IPR002347">
    <property type="entry name" value="SDR_fam"/>
</dbReference>
<gene>
    <name evidence="3" type="ORF">MARGE09_P1315</name>
</gene>
<proteinExistence type="inferred from homology"/>
<dbReference type="KEGG" id="marq:MARGE09_P1315"/>
<keyword evidence="2" id="KW-0560">Oxidoreductase</keyword>
<dbReference type="SUPFAM" id="SSF51735">
    <property type="entry name" value="NAD(P)-binding Rossmann-fold domains"/>
    <property type="match status" value="1"/>
</dbReference>
<dbReference type="PROSITE" id="PS00061">
    <property type="entry name" value="ADH_SHORT"/>
    <property type="match status" value="1"/>
</dbReference>
<dbReference type="Gene3D" id="3.40.50.720">
    <property type="entry name" value="NAD(P)-binding Rossmann-like Domain"/>
    <property type="match status" value="1"/>
</dbReference>
<dbReference type="PANTHER" id="PTHR44196">
    <property type="entry name" value="DEHYDROGENASE/REDUCTASE SDR FAMILY MEMBER 7B"/>
    <property type="match status" value="1"/>
</dbReference>
<protein>
    <recommendedName>
        <fullName evidence="5">Oxidoreductase</fullName>
    </recommendedName>
</protein>